<evidence type="ECO:0000256" key="6">
    <source>
        <dbReference type="SAM" id="Phobius"/>
    </source>
</evidence>
<dbReference type="CDD" id="cd12827">
    <property type="entry name" value="EcCorA_ZntB-like_u2"/>
    <property type="match status" value="1"/>
</dbReference>
<dbReference type="Gene3D" id="3.30.460.20">
    <property type="entry name" value="CorA soluble domain-like"/>
    <property type="match status" value="1"/>
</dbReference>
<dbReference type="PANTHER" id="PTHR47891:SF1">
    <property type="entry name" value="CORA-MAGNESIUM AND COBALT TRANSPORTER"/>
    <property type="match status" value="1"/>
</dbReference>
<dbReference type="SUPFAM" id="SSF143865">
    <property type="entry name" value="CorA soluble domain-like"/>
    <property type="match status" value="1"/>
</dbReference>
<dbReference type="GO" id="GO:0046873">
    <property type="term" value="F:metal ion transmembrane transporter activity"/>
    <property type="evidence" value="ECO:0007669"/>
    <property type="project" value="InterPro"/>
</dbReference>
<feature type="transmembrane region" description="Helical" evidence="6">
    <location>
        <begin position="280"/>
        <end position="301"/>
    </location>
</feature>
<accession>A0AB39JE75</accession>
<keyword evidence="5 6" id="KW-0472">Membrane</keyword>
<name>A0AB39JE75_9BACT</name>
<dbReference type="EMBL" id="CP158487">
    <property type="protein sequence ID" value="XDN89733.1"/>
    <property type="molecule type" value="Genomic_DNA"/>
</dbReference>
<proteinExistence type="inferred from homology"/>
<dbReference type="InterPro" id="IPR045863">
    <property type="entry name" value="CorA_TM1_TM2"/>
</dbReference>
<comment type="subcellular location">
    <subcellularLocation>
        <location evidence="1">Membrane</location>
        <topology evidence="1">Multi-pass membrane protein</topology>
    </subcellularLocation>
</comment>
<evidence type="ECO:0000256" key="5">
    <source>
        <dbReference type="ARBA" id="ARBA00023136"/>
    </source>
</evidence>
<evidence type="ECO:0000313" key="7">
    <source>
        <dbReference type="EMBL" id="XDN89733.1"/>
    </source>
</evidence>
<keyword evidence="4 6" id="KW-1133">Transmembrane helix</keyword>
<evidence type="ECO:0000256" key="3">
    <source>
        <dbReference type="ARBA" id="ARBA00022692"/>
    </source>
</evidence>
<feature type="transmembrane region" description="Helical" evidence="6">
    <location>
        <begin position="249"/>
        <end position="268"/>
    </location>
</feature>
<dbReference type="InterPro" id="IPR047199">
    <property type="entry name" value="CorA-like"/>
</dbReference>
<gene>
    <name evidence="7" type="ORF">TM074_03465</name>
</gene>
<dbReference type="Pfam" id="PF01544">
    <property type="entry name" value="CorA"/>
    <property type="match status" value="1"/>
</dbReference>
<dbReference type="RefSeq" id="WP_369000303.1">
    <property type="nucleotide sequence ID" value="NZ_CP158487.1"/>
</dbReference>
<sequence length="304" mass="35030">MLQYLRSSSNDSVISAQEKLRAGSWVRCERPSEEEVAQLLTLGLDEDLISDALDPHEVPRIEFDNDWTYLIARLPDTDDDFNDFTTPILFCLNKDYLVTLSRDSLGRLWQPFIDKTRIRTDRQIELLVAMVEAISTQYQRRVATINRQMRAATDNIHTLRVNDIATLAEYERKLNDYLDALIPMNWAIERLLATQKLRLKEDDKEDVEDISIDLEQVIARCKSLLRTITNVRDSYRAVMDTRLNETIRLLTVITVALTIPMMIAGLYGMNVPVPGADNPVMFWIIAAISMALAVVVGYYFLRRR</sequence>
<reference evidence="7" key="1">
    <citation type="submission" date="2024-06" db="EMBL/GenBank/DDBJ databases">
        <authorList>
            <person name="Atkinson C."/>
            <person name="McLean J."/>
            <person name="Gallagher L."/>
            <person name="Bor B."/>
            <person name="Mougous J."/>
        </authorList>
    </citation>
    <scope>NUCLEOTIDE SEQUENCE</scope>
    <source>
        <strain evidence="7">TM7-074</strain>
    </source>
</reference>
<comment type="similarity">
    <text evidence="2">Belongs to the CorA metal ion transporter (MIT) (TC 1.A.35) family.</text>
</comment>
<protein>
    <submittedName>
        <fullName evidence="7">Magnesium transporter CorA family protein</fullName>
    </submittedName>
</protein>
<organism evidence="7">
    <name type="scientific">Candidatus Nanosynbacter sp. TM7-074</name>
    <dbReference type="NCBI Taxonomy" id="3158573"/>
    <lineage>
        <taxon>Bacteria</taxon>
        <taxon>Candidatus Saccharimonadota</taxon>
        <taxon>Candidatus Saccharimonadia</taxon>
        <taxon>Candidatus Nanosynbacterales</taxon>
        <taxon>Candidatus Nanosynbacteraceae</taxon>
        <taxon>Candidatus Nanosynbacter</taxon>
    </lineage>
</organism>
<dbReference type="Gene3D" id="1.20.58.340">
    <property type="entry name" value="Magnesium transport protein CorA, transmembrane region"/>
    <property type="match status" value="2"/>
</dbReference>
<dbReference type="InterPro" id="IPR002523">
    <property type="entry name" value="MgTranspt_CorA/ZnTranspt_ZntB"/>
</dbReference>
<evidence type="ECO:0000256" key="4">
    <source>
        <dbReference type="ARBA" id="ARBA00022989"/>
    </source>
</evidence>
<dbReference type="InterPro" id="IPR045861">
    <property type="entry name" value="CorA_cytoplasmic_dom"/>
</dbReference>
<evidence type="ECO:0000256" key="1">
    <source>
        <dbReference type="ARBA" id="ARBA00004141"/>
    </source>
</evidence>
<dbReference type="SUPFAM" id="SSF144083">
    <property type="entry name" value="Magnesium transport protein CorA, transmembrane region"/>
    <property type="match status" value="1"/>
</dbReference>
<dbReference type="GO" id="GO:0016020">
    <property type="term" value="C:membrane"/>
    <property type="evidence" value="ECO:0007669"/>
    <property type="project" value="UniProtKB-SubCell"/>
</dbReference>
<dbReference type="PANTHER" id="PTHR47891">
    <property type="entry name" value="TRANSPORTER-RELATED"/>
    <property type="match status" value="1"/>
</dbReference>
<dbReference type="AlphaFoldDB" id="A0AB39JE75"/>
<keyword evidence="3 6" id="KW-0812">Transmembrane</keyword>
<evidence type="ECO:0000256" key="2">
    <source>
        <dbReference type="ARBA" id="ARBA00009765"/>
    </source>
</evidence>